<proteinExistence type="predicted"/>
<reference evidence="2 3" key="1">
    <citation type="journal article" date="2016" name="Mol. Biol. Evol.">
        <title>Comparative Genomics of Early-Diverging Mushroom-Forming Fungi Provides Insights into the Origins of Lignocellulose Decay Capabilities.</title>
        <authorList>
            <person name="Nagy L.G."/>
            <person name="Riley R."/>
            <person name="Tritt A."/>
            <person name="Adam C."/>
            <person name="Daum C."/>
            <person name="Floudas D."/>
            <person name="Sun H."/>
            <person name="Yadav J.S."/>
            <person name="Pangilinan J."/>
            <person name="Larsson K.H."/>
            <person name="Matsuura K."/>
            <person name="Barry K."/>
            <person name="Labutti K."/>
            <person name="Kuo R."/>
            <person name="Ohm R.A."/>
            <person name="Bhattacharya S.S."/>
            <person name="Shirouzu T."/>
            <person name="Yoshinaga Y."/>
            <person name="Martin F.M."/>
            <person name="Grigoriev I.V."/>
            <person name="Hibbett D.S."/>
        </authorList>
    </citation>
    <scope>NUCLEOTIDE SEQUENCE [LARGE SCALE GENOMIC DNA]</scope>
    <source>
        <strain evidence="2 3">HHB12029</strain>
    </source>
</reference>
<protein>
    <submittedName>
        <fullName evidence="2">Uncharacterized protein</fullName>
    </submittedName>
</protein>
<evidence type="ECO:0000256" key="1">
    <source>
        <dbReference type="SAM" id="MobiDB-lite"/>
    </source>
</evidence>
<dbReference type="Proteomes" id="UP000077266">
    <property type="component" value="Unassembled WGS sequence"/>
</dbReference>
<evidence type="ECO:0000313" key="2">
    <source>
        <dbReference type="EMBL" id="KZV90947.1"/>
    </source>
</evidence>
<organism evidence="2 3">
    <name type="scientific">Exidia glandulosa HHB12029</name>
    <dbReference type="NCBI Taxonomy" id="1314781"/>
    <lineage>
        <taxon>Eukaryota</taxon>
        <taxon>Fungi</taxon>
        <taxon>Dikarya</taxon>
        <taxon>Basidiomycota</taxon>
        <taxon>Agaricomycotina</taxon>
        <taxon>Agaricomycetes</taxon>
        <taxon>Auriculariales</taxon>
        <taxon>Exidiaceae</taxon>
        <taxon>Exidia</taxon>
    </lineage>
</organism>
<gene>
    <name evidence="2" type="ORF">EXIGLDRAFT_106459</name>
</gene>
<accession>A0A165GSH7</accession>
<name>A0A165GSH7_EXIGL</name>
<keyword evidence="3" id="KW-1185">Reference proteome</keyword>
<dbReference type="AlphaFoldDB" id="A0A165GSH7"/>
<dbReference type="InParanoid" id="A0A165GSH7"/>
<feature type="region of interest" description="Disordered" evidence="1">
    <location>
        <begin position="26"/>
        <end position="58"/>
    </location>
</feature>
<sequence>MTSASIPYTPLAKDVPRTLDHLSASRTSCRLASKSRPTAPAIRDASRRPASQEQPQLVDTRHFWPQSASRAPSDPTPSSALSLTWYSTSPRLATSPALDAFNISSSRSGRYALICVSELTSARLSTASRLRPLPSPSNAHSRRRARSYRLDICSCRVVPRRSHRYELPDLGHTRLRRAQHLQIRDQTAIRGLVSAITPLPRARFSSRAKRSTQVLRWSSPPCVLNRTRNMNRTLHSHELASRLISTALAKVKISHSVRSMYRGFEKTSTYLVMCMLASFSFASRAVELIDSRLHGRFAIDDVPIQAVLAVYGAELAGSTGILDLCRRERECMKLTRRGLVKISAHVVNHSPSSPAFVCSVELRNDCRFAIDDVPIQDV</sequence>
<dbReference type="EMBL" id="KV426037">
    <property type="protein sequence ID" value="KZV90947.1"/>
    <property type="molecule type" value="Genomic_DNA"/>
</dbReference>
<evidence type="ECO:0000313" key="3">
    <source>
        <dbReference type="Proteomes" id="UP000077266"/>
    </source>
</evidence>